<protein>
    <submittedName>
        <fullName evidence="1">Uncharacterized protein</fullName>
    </submittedName>
</protein>
<gene>
    <name evidence="1" type="ORF">GPM918_LOCUS40860</name>
    <name evidence="2" type="ORF">SRO942_LOCUS41845</name>
</gene>
<accession>A0A815YY07</accession>
<dbReference type="Proteomes" id="UP000663829">
    <property type="component" value="Unassembled WGS sequence"/>
</dbReference>
<dbReference type="EMBL" id="CAJNOQ010031027">
    <property type="protein sequence ID" value="CAF1577720.1"/>
    <property type="molecule type" value="Genomic_DNA"/>
</dbReference>
<name>A0A815YY07_9BILA</name>
<evidence type="ECO:0000313" key="1">
    <source>
        <dbReference type="EMBL" id="CAF1577720.1"/>
    </source>
</evidence>
<keyword evidence="3" id="KW-1185">Reference proteome</keyword>
<evidence type="ECO:0000313" key="2">
    <source>
        <dbReference type="EMBL" id="CAF4443749.1"/>
    </source>
</evidence>
<comment type="caution">
    <text evidence="1">The sequence shown here is derived from an EMBL/GenBank/DDBJ whole genome shotgun (WGS) entry which is preliminary data.</text>
</comment>
<dbReference type="EMBL" id="CAJOBC010096933">
    <property type="protein sequence ID" value="CAF4443749.1"/>
    <property type="molecule type" value="Genomic_DNA"/>
</dbReference>
<organism evidence="1 3">
    <name type="scientific">Didymodactylos carnosus</name>
    <dbReference type="NCBI Taxonomy" id="1234261"/>
    <lineage>
        <taxon>Eukaryota</taxon>
        <taxon>Metazoa</taxon>
        <taxon>Spiralia</taxon>
        <taxon>Gnathifera</taxon>
        <taxon>Rotifera</taxon>
        <taxon>Eurotatoria</taxon>
        <taxon>Bdelloidea</taxon>
        <taxon>Philodinida</taxon>
        <taxon>Philodinidae</taxon>
        <taxon>Didymodactylos</taxon>
    </lineage>
</organism>
<dbReference type="AlphaFoldDB" id="A0A815YY07"/>
<evidence type="ECO:0000313" key="3">
    <source>
        <dbReference type="Proteomes" id="UP000663829"/>
    </source>
</evidence>
<sequence length="107" mass="12246">MELWCPSTRNTSPDLYKRIGQQRSSLILSASLPLTTPLWISFDRELQGLQNDTYNIEKKWGLGVLTLEILVGRDLIIKKKLFLLLGSRQGRCRDLKSTEKLGKCRAL</sequence>
<reference evidence="1" key="1">
    <citation type="submission" date="2021-02" db="EMBL/GenBank/DDBJ databases">
        <authorList>
            <person name="Nowell W R."/>
        </authorList>
    </citation>
    <scope>NUCLEOTIDE SEQUENCE</scope>
</reference>
<feature type="non-terminal residue" evidence="1">
    <location>
        <position position="1"/>
    </location>
</feature>
<proteinExistence type="predicted"/>
<dbReference type="Proteomes" id="UP000681722">
    <property type="component" value="Unassembled WGS sequence"/>
</dbReference>